<dbReference type="RefSeq" id="WP_143374568.1">
    <property type="nucleotide sequence ID" value="NZ_VJVZ01000012.1"/>
</dbReference>
<feature type="chain" id="PRO_5022177689" evidence="1">
    <location>
        <begin position="19"/>
        <end position="239"/>
    </location>
</feature>
<keyword evidence="1" id="KW-0732">Signal</keyword>
<feature type="signal peptide" evidence="1">
    <location>
        <begin position="1"/>
        <end position="18"/>
    </location>
</feature>
<proteinExistence type="predicted"/>
<evidence type="ECO:0000313" key="2">
    <source>
        <dbReference type="EMBL" id="TRW22525.1"/>
    </source>
</evidence>
<dbReference type="EMBL" id="VJVZ01000012">
    <property type="protein sequence ID" value="TRW22525.1"/>
    <property type="molecule type" value="Genomic_DNA"/>
</dbReference>
<protein>
    <submittedName>
        <fullName evidence="2">Uncharacterized protein</fullName>
    </submittedName>
</protein>
<name>A0A552UWE9_9FLAO</name>
<sequence>MKNLYLLFICFLTTTIFAQGSMTAPHSINIGSVAKGKMWDVYGWLQNDTGKWISGRNKIPANLAAQFKNLSDFEQNGLGENGENFTYMELRDITIYDSLYTILIKKYKDGYYKNPAYHTGWTPQNSITYYVFRTNELEKLKGLDKNELYNIKINTLYCRTIRNIDPKFSTVNIAQDLAKVISGAEAAPFKEDLMVTLKLYKDNVRFLITTCVSYTAPFDLIKYYYETPTENFIKLFKLE</sequence>
<gene>
    <name evidence="2" type="ORF">FMM05_16730</name>
</gene>
<accession>A0A552UWE9</accession>
<reference evidence="2 3" key="1">
    <citation type="submission" date="2019-07" db="EMBL/GenBank/DDBJ databases">
        <title>Flavobacterium sp. nov., isolated from glacier ice.</title>
        <authorList>
            <person name="Liu Q."/>
            <person name="Xin Y.-H."/>
        </authorList>
    </citation>
    <scope>NUCLEOTIDE SEQUENCE [LARGE SCALE GENOMIC DNA]</scope>
    <source>
        <strain evidence="2 3">ZT4R6</strain>
    </source>
</reference>
<organism evidence="2 3">
    <name type="scientific">Flavobacterium zepuense</name>
    <dbReference type="NCBI Taxonomy" id="2593302"/>
    <lineage>
        <taxon>Bacteria</taxon>
        <taxon>Pseudomonadati</taxon>
        <taxon>Bacteroidota</taxon>
        <taxon>Flavobacteriia</taxon>
        <taxon>Flavobacteriales</taxon>
        <taxon>Flavobacteriaceae</taxon>
        <taxon>Flavobacterium</taxon>
    </lineage>
</organism>
<evidence type="ECO:0000313" key="3">
    <source>
        <dbReference type="Proteomes" id="UP000320643"/>
    </source>
</evidence>
<keyword evidence="3" id="KW-1185">Reference proteome</keyword>
<comment type="caution">
    <text evidence="2">The sequence shown here is derived from an EMBL/GenBank/DDBJ whole genome shotgun (WGS) entry which is preliminary data.</text>
</comment>
<evidence type="ECO:0000256" key="1">
    <source>
        <dbReference type="SAM" id="SignalP"/>
    </source>
</evidence>
<dbReference type="AlphaFoldDB" id="A0A552UWE9"/>
<dbReference type="Proteomes" id="UP000320643">
    <property type="component" value="Unassembled WGS sequence"/>
</dbReference>
<dbReference type="OrthoDB" id="1366394at2"/>